<evidence type="ECO:0000259" key="1">
    <source>
        <dbReference type="PROSITE" id="PS51186"/>
    </source>
</evidence>
<dbReference type="EMBL" id="JALNMJ010000006">
    <property type="protein sequence ID" value="MCK7612695.1"/>
    <property type="molecule type" value="Genomic_DNA"/>
</dbReference>
<evidence type="ECO:0000313" key="2">
    <source>
        <dbReference type="EMBL" id="MCK7612695.1"/>
    </source>
</evidence>
<name>A0ABT0GTC5_9HYPH</name>
<comment type="caution">
    <text evidence="2">The sequence shown here is derived from an EMBL/GenBank/DDBJ whole genome shotgun (WGS) entry which is preliminary data.</text>
</comment>
<dbReference type="InterPro" id="IPR016181">
    <property type="entry name" value="Acyl_CoA_acyltransferase"/>
</dbReference>
<dbReference type="Pfam" id="PF00583">
    <property type="entry name" value="Acetyltransf_1"/>
    <property type="match status" value="1"/>
</dbReference>
<dbReference type="RefSeq" id="WP_248153847.1">
    <property type="nucleotide sequence ID" value="NZ_JALNMJ010000006.1"/>
</dbReference>
<dbReference type="InterPro" id="IPR000182">
    <property type="entry name" value="GNAT_dom"/>
</dbReference>
<dbReference type="CDD" id="cd04301">
    <property type="entry name" value="NAT_SF"/>
    <property type="match status" value="1"/>
</dbReference>
<sequence length="199" mass="22687">MTRAMPIDIRRLTGEDLKAALDDLAGLRISVFRAWPYLYEGTRAYEAKYLQRYAETEGAVIVGAYDGVRLVGAATGEPLGDELEDFRAPLEARGLDVENIFYLAESVLDPAYRGQGIGHRFFDEREAHARALGFKEAVFCAVIRPDDHPLKPAEYAPLDPFWRKRGYEKLQDTVVRFPWLDVGDTAETEKPMQVWYRKL</sequence>
<protein>
    <submittedName>
        <fullName evidence="2">GNAT family N-acetyltransferase</fullName>
        <ecNumber evidence="2">2.3.1.-</ecNumber>
    </submittedName>
</protein>
<dbReference type="PROSITE" id="PS51186">
    <property type="entry name" value="GNAT"/>
    <property type="match status" value="1"/>
</dbReference>
<keyword evidence="2" id="KW-0808">Transferase</keyword>
<keyword evidence="2" id="KW-0012">Acyltransferase</keyword>
<dbReference type="SUPFAM" id="SSF55729">
    <property type="entry name" value="Acyl-CoA N-acyltransferases (Nat)"/>
    <property type="match status" value="1"/>
</dbReference>
<dbReference type="Gene3D" id="3.40.630.30">
    <property type="match status" value="1"/>
</dbReference>
<feature type="domain" description="N-acetyltransferase" evidence="1">
    <location>
        <begin position="7"/>
        <end position="193"/>
    </location>
</feature>
<dbReference type="Proteomes" id="UP001431221">
    <property type="component" value="Unassembled WGS sequence"/>
</dbReference>
<organism evidence="2 3">
    <name type="scientific">Roseibium sediminicola</name>
    <dbReference type="NCBI Taxonomy" id="2933272"/>
    <lineage>
        <taxon>Bacteria</taxon>
        <taxon>Pseudomonadati</taxon>
        <taxon>Pseudomonadota</taxon>
        <taxon>Alphaproteobacteria</taxon>
        <taxon>Hyphomicrobiales</taxon>
        <taxon>Stappiaceae</taxon>
        <taxon>Roseibium</taxon>
    </lineage>
</organism>
<gene>
    <name evidence="2" type="ORF">M0H32_11025</name>
</gene>
<evidence type="ECO:0000313" key="3">
    <source>
        <dbReference type="Proteomes" id="UP001431221"/>
    </source>
</evidence>
<dbReference type="GO" id="GO:0016746">
    <property type="term" value="F:acyltransferase activity"/>
    <property type="evidence" value="ECO:0007669"/>
    <property type="project" value="UniProtKB-KW"/>
</dbReference>
<dbReference type="EC" id="2.3.1.-" evidence="2"/>
<keyword evidence="3" id="KW-1185">Reference proteome</keyword>
<proteinExistence type="predicted"/>
<reference evidence="2" key="1">
    <citation type="submission" date="2022-04" db="EMBL/GenBank/DDBJ databases">
        <title>Roseibium sp. CAU 1639 isolated from mud.</title>
        <authorList>
            <person name="Kim W."/>
        </authorList>
    </citation>
    <scope>NUCLEOTIDE SEQUENCE</scope>
    <source>
        <strain evidence="2">CAU 1639</strain>
    </source>
</reference>
<accession>A0ABT0GTC5</accession>